<evidence type="ECO:0000313" key="5">
    <source>
        <dbReference type="EMBL" id="CAJ19131.1"/>
    </source>
</evidence>
<dbReference type="InterPro" id="IPR012334">
    <property type="entry name" value="Pectin_lyas_fold"/>
</dbReference>
<sequence length="448" mass="49813">MLCCLTAAISSFANDNQQDAILSQITGARIPEYVINIQKMGAKGNGTTDCLPAFKKAFKKAVRKGGARIVVPAGVYYIKGPLHLVSNVCLEIQEGATLKFAPEPEYYLPAVKTSWEGTFLQNYSPFIYGYQLHDVSIIGKGTIDGNAMTTFATWRSLQKPAQQRSRDMNHAGTPVSERNFGEGDYLRPHLIQLYGCERITIEDVFITNSPFWCIHLLQSENAILRSIRFDAKLVNNDGIDPEMSRNVLIEDVHFNNGDDNVAIKSGRDHDGRGTACPSENIIIRNCHFKGLHAVVLGSEMSAGIQNVYVENCDYAGYCKRGLYIKTNPDRGGFIRNISFKNCEFDEVEDLFYITSMYGGEGQDNTFFTDIENITVENIQCRKARAGGLVLQGTKAKPLRNIQFRNITIGEVKNAISFDDTEDVVLKDCHFGGKAGVPTTVSEKDHIFK</sequence>
<comment type="similarity">
    <text evidence="1">Belongs to the glycosyl hydrolase 28 family.</text>
</comment>
<evidence type="ECO:0000256" key="2">
    <source>
        <dbReference type="ARBA" id="ARBA00022801"/>
    </source>
</evidence>
<name>Q2YI72_9ZZZZ</name>
<keyword evidence="2" id="KW-0378">Hydrolase</keyword>
<accession>Q2YI72</accession>
<feature type="domain" description="Rhamnogalacturonase A/B/Epimerase-like pectate lyase" evidence="4">
    <location>
        <begin position="35"/>
        <end position="89"/>
    </location>
</feature>
<dbReference type="InterPro" id="IPR011050">
    <property type="entry name" value="Pectin_lyase_fold/virulence"/>
</dbReference>
<dbReference type="InterPro" id="IPR000743">
    <property type="entry name" value="Glyco_hydro_28"/>
</dbReference>
<keyword evidence="3" id="KW-0326">Glycosidase</keyword>
<dbReference type="Pfam" id="PF12708">
    <property type="entry name" value="Pect-lyase_RHGA_epim"/>
    <property type="match status" value="1"/>
</dbReference>
<dbReference type="GO" id="GO:0005975">
    <property type="term" value="P:carbohydrate metabolic process"/>
    <property type="evidence" value="ECO:0007669"/>
    <property type="project" value="InterPro"/>
</dbReference>
<dbReference type="Pfam" id="PF00295">
    <property type="entry name" value="Glyco_hydro_28"/>
    <property type="match status" value="1"/>
</dbReference>
<dbReference type="PANTHER" id="PTHR31339">
    <property type="entry name" value="PECTIN LYASE-RELATED"/>
    <property type="match status" value="1"/>
</dbReference>
<dbReference type="PANTHER" id="PTHR31339:SF9">
    <property type="entry name" value="PLASMIN AND FIBRONECTIN-BINDING PROTEIN A"/>
    <property type="match status" value="1"/>
</dbReference>
<dbReference type="AlphaFoldDB" id="Q2YI72"/>
<dbReference type="SUPFAM" id="SSF51126">
    <property type="entry name" value="Pectin lyase-like"/>
    <property type="match status" value="1"/>
</dbReference>
<proteinExistence type="inferred from homology"/>
<dbReference type="InterPro" id="IPR024535">
    <property type="entry name" value="RHGA/B-epi-like_pectate_lyase"/>
</dbReference>
<dbReference type="InterPro" id="IPR006626">
    <property type="entry name" value="PbH1"/>
</dbReference>
<dbReference type="InterPro" id="IPR051801">
    <property type="entry name" value="GH28_Enzymes"/>
</dbReference>
<protein>
    <submittedName>
        <fullName evidence="5">Putative endopolygalacturonase</fullName>
    </submittedName>
</protein>
<dbReference type="Gene3D" id="2.160.20.10">
    <property type="entry name" value="Single-stranded right-handed beta-helix, Pectin lyase-like"/>
    <property type="match status" value="1"/>
</dbReference>
<reference evidence="5" key="1">
    <citation type="journal article" date="2005" name="Environ. Microbiol.">
        <title>Novel hydrolase diversity retrieved from a metagenome library of bovine rumen microflora.</title>
        <authorList>
            <person name="Ferrer M."/>
            <person name="Golyshina O.V."/>
            <person name="Chernikova T.N."/>
            <person name="Khachane A.N."/>
            <person name="Reyes-Duarte D."/>
            <person name="Santos V.A.P.M.D."/>
            <person name="Strompl C."/>
            <person name="Elborough K."/>
            <person name="Jarvis G."/>
            <person name="Neef A."/>
            <person name="Yakimov M.M."/>
            <person name="Timmis K.N."/>
            <person name="Golyshin P.N."/>
        </authorList>
    </citation>
    <scope>NUCLEOTIDE SEQUENCE</scope>
</reference>
<dbReference type="EMBL" id="AM050334">
    <property type="protein sequence ID" value="CAJ19131.1"/>
    <property type="molecule type" value="Genomic_DNA"/>
</dbReference>
<dbReference type="CAZy" id="GH28">
    <property type="family name" value="Glycoside Hydrolase Family 28"/>
</dbReference>
<organism evidence="5">
    <name type="scientific">unidentified microorganism</name>
    <dbReference type="NCBI Taxonomy" id="81726"/>
    <lineage>
        <taxon>unclassified sequences</taxon>
        <taxon>environmental samples</taxon>
    </lineage>
</organism>
<dbReference type="SMART" id="SM00710">
    <property type="entry name" value="PbH1"/>
    <property type="match status" value="5"/>
</dbReference>
<evidence type="ECO:0000256" key="1">
    <source>
        <dbReference type="ARBA" id="ARBA00008834"/>
    </source>
</evidence>
<evidence type="ECO:0000256" key="3">
    <source>
        <dbReference type="ARBA" id="ARBA00023295"/>
    </source>
</evidence>
<dbReference type="GO" id="GO:0004650">
    <property type="term" value="F:polygalacturonase activity"/>
    <property type="evidence" value="ECO:0007669"/>
    <property type="project" value="InterPro"/>
</dbReference>
<evidence type="ECO:0000259" key="4">
    <source>
        <dbReference type="Pfam" id="PF12708"/>
    </source>
</evidence>